<keyword evidence="2" id="KW-1185">Reference proteome</keyword>
<protein>
    <submittedName>
        <fullName evidence="1">Uncharacterized protein</fullName>
    </submittedName>
</protein>
<dbReference type="Proteomes" id="UP000830395">
    <property type="component" value="Chromosome 14"/>
</dbReference>
<comment type="caution">
    <text evidence="1">The sequence shown here is derived from an EMBL/GenBank/DDBJ whole genome shotgun (WGS) entry which is preliminary data.</text>
</comment>
<dbReference type="EMBL" id="CM040988">
    <property type="protein sequence ID" value="MCJ8739887.1"/>
    <property type="molecule type" value="Genomic_DNA"/>
</dbReference>
<organism evidence="1 2">
    <name type="scientific">Pangasius djambal</name>
    <dbReference type="NCBI Taxonomy" id="1691987"/>
    <lineage>
        <taxon>Eukaryota</taxon>
        <taxon>Metazoa</taxon>
        <taxon>Chordata</taxon>
        <taxon>Craniata</taxon>
        <taxon>Vertebrata</taxon>
        <taxon>Euteleostomi</taxon>
        <taxon>Actinopterygii</taxon>
        <taxon>Neopterygii</taxon>
        <taxon>Teleostei</taxon>
        <taxon>Ostariophysi</taxon>
        <taxon>Siluriformes</taxon>
        <taxon>Pangasiidae</taxon>
        <taxon>Pangasius</taxon>
    </lineage>
</organism>
<sequence>MFLSIFVAFGLLLNLPQSLENQDVVLRDIIIDHNVTGVLGEEVYLRCLYSGKHNISDSSWKRLDSGNRAKMMAGHKNGKPFAKDHFSTPESHTNLTVKVSINSLEVEGQYACVFSTEEEEMMDSLFLSVIARPHVNTHAEEDVLNETHYQSIFCSASYAKPSASLHWDMHGAPPSEDIFSIQNTRSTLPNGTVSIVSMLRFPVHLNNNDSVACVIQHPALTEPSTTVIKLQTFVSPNVTMEVALIEKEGKAFLEVLCRATGGRPHPSITWIQPEYADTSCTDHFKKFDLVSSSHCFPLDVYEGENITCIFGYPHLSIDRTVMLPTYYLTALQLTNSSIKVFHLNTSDLVILEEEDSDIRISMEVLGNVPRYKINCTKEGEPLSDDVNIFVSGLMINGPVGANHAGQYQCQASYYRHTASLQFEIQVKPRVRVPALDDVTLLSNTSWENGIEYTEVKCMVDNVFPDVNITWDARDCRSRISTSEPGNVVFGSQQDHGVVWNTARFPVYSYAGCTVGCVVHHSGLEKPVQKSIPIPLIGPPRSYVSIGLQKDSTHWSAVCEYKSDGAIANISWVISDTNTTALPLTRNTSSEGSKVLATCIYKFELRQHEGKFLTCVIQNVYGEVERRTIHVPNFFISSIVILNKTIPLHGSHGQHTGLHRVALKEHVSNQRIIFRVNGNASATNIKCFRSNGLSAHTVGMALVFAQQVSESDAGLYTCIASWYHHNATVTVLVDVTSQAIRSMMLILICFSSAVAIALILMITLCIFCKRNEETHSSTQDWKKRESLAALMQDPRSPDLKKARGKGQEYAELVHYSIVIDVKSMV</sequence>
<accession>A0ACC5YWA8</accession>
<proteinExistence type="predicted"/>
<evidence type="ECO:0000313" key="1">
    <source>
        <dbReference type="EMBL" id="MCJ8739887.1"/>
    </source>
</evidence>
<evidence type="ECO:0000313" key="2">
    <source>
        <dbReference type="Proteomes" id="UP000830395"/>
    </source>
</evidence>
<reference evidence="1" key="1">
    <citation type="submission" date="2020-02" db="EMBL/GenBank/DDBJ databases">
        <title>Genome sequencing of the panga catfish, Pangasius djambal.</title>
        <authorList>
            <person name="Wen M."/>
            <person name="Zahm M."/>
            <person name="Roques C."/>
            <person name="Cabau C."/>
            <person name="Klopp C."/>
            <person name="Donnadieu C."/>
            <person name="Jouanno E."/>
            <person name="Avarre J.-C."/>
            <person name="Campet M."/>
            <person name="Ha T."/>
            <person name="Dugue R."/>
            <person name="Lampietro C."/>
            <person name="Louis A."/>
            <person name="Herpin A."/>
            <person name="Echchiki A."/>
            <person name="Berthelot C."/>
            <person name="Parey E."/>
            <person name="Roest-Crollius H."/>
            <person name="Braasch I."/>
            <person name="Postlethwait J.H."/>
            <person name="Bobe J."/>
            <person name="Montfort J."/>
            <person name="Bouchez O."/>
            <person name="Begum T."/>
            <person name="Schartl M."/>
            <person name="Gustiano R."/>
            <person name="Guiguen Y."/>
        </authorList>
    </citation>
    <scope>NUCLEOTIDE SEQUENCE</scope>
    <source>
        <strain evidence="1">Pdj_M5554</strain>
    </source>
</reference>
<name>A0ACC5YWA8_9TELE</name>
<gene>
    <name evidence="1" type="ORF">PDJAM_G00052420</name>
</gene>